<gene>
    <name evidence="1" type="ORF">BO66DRAFT_8980</name>
</gene>
<dbReference type="Proteomes" id="UP000249661">
    <property type="component" value="Unassembled WGS sequence"/>
</dbReference>
<evidence type="ECO:0000313" key="2">
    <source>
        <dbReference type="Proteomes" id="UP000249661"/>
    </source>
</evidence>
<keyword evidence="2" id="KW-1185">Reference proteome</keyword>
<organism evidence="1 2">
    <name type="scientific">Aspergillus aculeatinus CBS 121060</name>
    <dbReference type="NCBI Taxonomy" id="1448322"/>
    <lineage>
        <taxon>Eukaryota</taxon>
        <taxon>Fungi</taxon>
        <taxon>Dikarya</taxon>
        <taxon>Ascomycota</taxon>
        <taxon>Pezizomycotina</taxon>
        <taxon>Eurotiomycetes</taxon>
        <taxon>Eurotiomycetidae</taxon>
        <taxon>Eurotiales</taxon>
        <taxon>Aspergillaceae</taxon>
        <taxon>Aspergillus</taxon>
        <taxon>Aspergillus subgen. Circumdati</taxon>
    </lineage>
</organism>
<dbReference type="EMBL" id="KZ824933">
    <property type="protein sequence ID" value="RAH75493.1"/>
    <property type="molecule type" value="Genomic_DNA"/>
</dbReference>
<protein>
    <submittedName>
        <fullName evidence="1">Uncharacterized protein</fullName>
    </submittedName>
</protein>
<accession>A0ACD1HQ19</accession>
<proteinExistence type="predicted"/>
<evidence type="ECO:0000313" key="1">
    <source>
        <dbReference type="EMBL" id="RAH75493.1"/>
    </source>
</evidence>
<sequence length="165" mass="18095">MSPSAPPLKYWQYWQDWLQCPLGWHAIADLPRCSALTGSPMGCNASLRLPSLYLLEVGSRSIWKSAHSLLVDRKAWRVCRGDAQASNSGTSGSTSRQWRNGCGDDVKGDEMRQPLCAKASAKTLHGGSSQSSACRTFQGTALVHRSPMHVDIFHRIVAIANGLNW</sequence>
<name>A0ACD1HQ19_9EURO</name>
<reference evidence="1" key="1">
    <citation type="submission" date="2018-02" db="EMBL/GenBank/DDBJ databases">
        <title>The genomes of Aspergillus section Nigri reveals drivers in fungal speciation.</title>
        <authorList>
            <consortium name="DOE Joint Genome Institute"/>
            <person name="Vesth T.C."/>
            <person name="Nybo J."/>
            <person name="Theobald S."/>
            <person name="Brandl J."/>
            <person name="Frisvad J.C."/>
            <person name="Nielsen K.F."/>
            <person name="Lyhne E.K."/>
            <person name="Kogle M.E."/>
            <person name="Kuo A."/>
            <person name="Riley R."/>
            <person name="Clum A."/>
            <person name="Nolan M."/>
            <person name="Lipzen A."/>
            <person name="Salamov A."/>
            <person name="Henrissat B."/>
            <person name="Wiebenga A."/>
            <person name="De vries R.P."/>
            <person name="Grigoriev I.V."/>
            <person name="Mortensen U.H."/>
            <person name="Andersen M.R."/>
            <person name="Baker S.E."/>
        </authorList>
    </citation>
    <scope>NUCLEOTIDE SEQUENCE</scope>
    <source>
        <strain evidence="1">CBS 121060</strain>
    </source>
</reference>